<dbReference type="InterPro" id="IPR016024">
    <property type="entry name" value="ARM-type_fold"/>
</dbReference>
<organism evidence="1 2">
    <name type="scientific">Tropilaelaps mercedesae</name>
    <dbReference type="NCBI Taxonomy" id="418985"/>
    <lineage>
        <taxon>Eukaryota</taxon>
        <taxon>Metazoa</taxon>
        <taxon>Ecdysozoa</taxon>
        <taxon>Arthropoda</taxon>
        <taxon>Chelicerata</taxon>
        <taxon>Arachnida</taxon>
        <taxon>Acari</taxon>
        <taxon>Parasitiformes</taxon>
        <taxon>Mesostigmata</taxon>
        <taxon>Gamasina</taxon>
        <taxon>Dermanyssoidea</taxon>
        <taxon>Laelapidae</taxon>
        <taxon>Tropilaelaps</taxon>
    </lineage>
</organism>
<dbReference type="AlphaFoldDB" id="A0A1V9XTW3"/>
<accession>A0A1V9XTW3</accession>
<dbReference type="InParanoid" id="A0A1V9XTW3"/>
<sequence length="483" mass="53183">CTRAYSVFLVAETTVLLSACRSIQLDNEDMEASFQEAVIETLGEFANNLPDYQKTEIMLFILSKVPHTPEGEAVASPTEGELQKTMLRSLLTVATKYSTVNLNQALPVGFLQSILRMSLAPDPNVRIVVQKILQTLLDRHDNLAKLEQVGFVPCVGDPLPNLSVEKCSRQDAVFMRKLGPEILYHMFAGILLKSNTYDNFVSIYITMALIVIELGSEDLLTEVFRIMFALQDEMQKEPTENSVYVHRFIASYLYLASSLTSIPAMMTHVNEVISARAEECPWLLPGPAPTSHPNSPSSLQLADKYLFNMKSIGEALHSSGHDTSKLFQPYTAPAAPSTGAAVQRSMLASSASTTFANISAKTATDNSQNSASFDLGSIDSSPGTVKKFVDLEDVSVKAFKSMLDRTTISGADQRRAEVVNVFKTTPFRTLCQEMNRSSTRSLQGALTEILAMVPLDSVEIPTKVEDQMALPKFETTFPDLFVY</sequence>
<comment type="caution">
    <text evidence="1">The sequence shown here is derived from an EMBL/GenBank/DDBJ whole genome shotgun (WGS) entry which is preliminary data.</text>
</comment>
<dbReference type="SUPFAM" id="SSF48371">
    <property type="entry name" value="ARM repeat"/>
    <property type="match status" value="1"/>
</dbReference>
<evidence type="ECO:0000313" key="2">
    <source>
        <dbReference type="Proteomes" id="UP000192247"/>
    </source>
</evidence>
<feature type="non-terminal residue" evidence="1">
    <location>
        <position position="1"/>
    </location>
</feature>
<name>A0A1V9XTW3_9ACAR</name>
<dbReference type="PANTHER" id="PTHR12444">
    <property type="entry name" value="PROTEIN EFR3 HOMOLOG CMP44E"/>
    <property type="match status" value="1"/>
</dbReference>
<dbReference type="EMBL" id="MNPL01004150">
    <property type="protein sequence ID" value="OQR76937.1"/>
    <property type="molecule type" value="Genomic_DNA"/>
</dbReference>
<dbReference type="OrthoDB" id="19232at2759"/>
<dbReference type="Proteomes" id="UP000192247">
    <property type="component" value="Unassembled WGS sequence"/>
</dbReference>
<dbReference type="FunCoup" id="A0A1V9XTW3">
    <property type="interactions" value="808"/>
</dbReference>
<dbReference type="InterPro" id="IPR051851">
    <property type="entry name" value="EFR3_Homologs"/>
</dbReference>
<evidence type="ECO:0000313" key="1">
    <source>
        <dbReference type="EMBL" id="OQR76937.1"/>
    </source>
</evidence>
<reference evidence="1 2" key="1">
    <citation type="journal article" date="2017" name="Gigascience">
        <title>Draft genome of the honey bee ectoparasitic mite, Tropilaelaps mercedesae, is shaped by the parasitic life history.</title>
        <authorList>
            <person name="Dong X."/>
            <person name="Armstrong S.D."/>
            <person name="Xia D."/>
            <person name="Makepeace B.L."/>
            <person name="Darby A.C."/>
            <person name="Kadowaki T."/>
        </authorList>
    </citation>
    <scope>NUCLEOTIDE SEQUENCE [LARGE SCALE GENOMIC DNA]</scope>
    <source>
        <strain evidence="1">Wuxi-XJTLU</strain>
    </source>
</reference>
<dbReference type="GO" id="GO:0072659">
    <property type="term" value="P:protein localization to plasma membrane"/>
    <property type="evidence" value="ECO:0007669"/>
    <property type="project" value="TreeGrafter"/>
</dbReference>
<proteinExistence type="predicted"/>
<protein>
    <submittedName>
        <fullName evidence="1">Protein EFR3B-like</fullName>
    </submittedName>
</protein>
<dbReference type="PANTHER" id="PTHR12444:SF8">
    <property type="entry name" value="PROTEIN EFR3 HOMOLOG CMP44E"/>
    <property type="match status" value="1"/>
</dbReference>
<dbReference type="STRING" id="418985.A0A1V9XTW3"/>
<keyword evidence="2" id="KW-1185">Reference proteome</keyword>
<dbReference type="GO" id="GO:0005886">
    <property type="term" value="C:plasma membrane"/>
    <property type="evidence" value="ECO:0007669"/>
    <property type="project" value="TreeGrafter"/>
</dbReference>
<gene>
    <name evidence="1" type="ORF">BIW11_07451</name>
</gene>